<evidence type="ECO:0000313" key="3">
    <source>
        <dbReference type="Proteomes" id="UP000033699"/>
    </source>
</evidence>
<dbReference type="PATRIC" id="fig|359131.3.peg.2114"/>
<feature type="region of interest" description="Disordered" evidence="1">
    <location>
        <begin position="50"/>
        <end position="69"/>
    </location>
</feature>
<dbReference type="EMBL" id="JZKH01000165">
    <property type="protein sequence ID" value="KJS57942.1"/>
    <property type="molecule type" value="Genomic_DNA"/>
</dbReference>
<dbReference type="RefSeq" id="WP_045705383.1">
    <property type="nucleotide sequence ID" value="NZ_JZKH01000165.1"/>
</dbReference>
<dbReference type="Proteomes" id="UP000033699">
    <property type="component" value="Unassembled WGS sequence"/>
</dbReference>
<evidence type="ECO:0000256" key="1">
    <source>
        <dbReference type="SAM" id="MobiDB-lite"/>
    </source>
</evidence>
<dbReference type="OrthoDB" id="5933081at2"/>
<dbReference type="AlphaFoldDB" id="A0A0F2T890"/>
<evidence type="ECO:0008006" key="4">
    <source>
        <dbReference type="Google" id="ProtNLM"/>
    </source>
</evidence>
<gene>
    <name evidence="2" type="ORF">VM95_36475</name>
</gene>
<evidence type="ECO:0000313" key="2">
    <source>
        <dbReference type="EMBL" id="KJS57942.1"/>
    </source>
</evidence>
<reference evidence="2 3" key="1">
    <citation type="submission" date="2015-02" db="EMBL/GenBank/DDBJ databases">
        <authorList>
            <person name="Ju K.-S."/>
            <person name="Doroghazi J.R."/>
            <person name="Metcalf W."/>
        </authorList>
    </citation>
    <scope>NUCLEOTIDE SEQUENCE [LARGE SCALE GENOMIC DNA]</scope>
    <source>
        <strain evidence="2 3">ATCC 31215</strain>
    </source>
</reference>
<organism evidence="2 3">
    <name type="scientific">Streptomyces rubellomurinus (strain ATCC 31215)</name>
    <dbReference type="NCBI Taxonomy" id="359131"/>
    <lineage>
        <taxon>Bacteria</taxon>
        <taxon>Bacillati</taxon>
        <taxon>Actinomycetota</taxon>
        <taxon>Actinomycetes</taxon>
        <taxon>Kitasatosporales</taxon>
        <taxon>Streptomycetaceae</taxon>
        <taxon>Streptomyces</taxon>
    </lineage>
</organism>
<comment type="caution">
    <text evidence="2">The sequence shown here is derived from an EMBL/GenBank/DDBJ whole genome shotgun (WGS) entry which is preliminary data.</text>
</comment>
<protein>
    <recommendedName>
        <fullName evidence="4">Asparagine synthase</fullName>
    </recommendedName>
</protein>
<sequence length="507" mass="54405">MFRLRIAATHAPGPWQWDGTRWRCATSWIEPLRHPLTTWSCAADGTRTSFTNTARTSGSSTAPGPGPGAVDDCQDWVRVELDRAGGGRGRVRVSTGTAGTAPLYLAAGRDALHASWDLLELRHHATGLNVLEAARRLAPAVRYTDATLWAGVHLLTERALATYEFGRLSIRLPEPAEPTEPAAQEETDPVETFGHLLDEAVRQVPWQTGATAVLLPGDLASANTALSLATDERGHHLTAAALVLDGERGTQQLRRRAALLEHLGRGWTDVQVAAAEHLPYAPGSLLDQGTAVSPYEDLYLDAADTLHALLQERGIQALFTGVDGTEPTAPRGGAAPPVPTAAPGWLGPVAREALREVDTGSAPASVVSARALMVKAGMAAPLLRRGLWPIHPLTDTALAGWCASLPAAWRANRRLLRERIQRRALAPEVAQPPLTEHFGTIMDSAVHHHGARHIRRLLHEGSPLLEAGLLDAVALREVAERLETGNLQRGDRSVLFTLTTNSALTAH</sequence>
<proteinExistence type="predicted"/>
<name>A0A0F2T890_STRR3</name>
<accession>A0A0F2T890</accession>
<keyword evidence="3" id="KW-1185">Reference proteome</keyword>